<dbReference type="Pfam" id="PF08974">
    <property type="entry name" value="DUF1877"/>
    <property type="match status" value="1"/>
</dbReference>
<dbReference type="SUPFAM" id="SSF111069">
    <property type="entry name" value="Hypothetical protein yfbM"/>
    <property type="match status" value="1"/>
</dbReference>
<name>A0A2Z4JA44_9ACTN</name>
<dbReference type="Proteomes" id="UP000249616">
    <property type="component" value="Chromosome"/>
</dbReference>
<evidence type="ECO:0000313" key="1">
    <source>
        <dbReference type="EMBL" id="AWW41939.1"/>
    </source>
</evidence>
<protein>
    <recommendedName>
        <fullName evidence="3">DUF1877 family protein</fullName>
    </recommendedName>
</protein>
<sequence length="163" mass="18330">MACRAVLFALDAVDAERLLAAQDDDEVMKLVENIEERWELDQLCELDKSWDALHRCLTDGGLAYDNGDFPQSHVILGGRLLHDGDDYIVSYVNPDQVREIAKALGPLDEQWLRDRFTTLTFEDYQGNGDAEDVAYTLASLPGLKDFYRTAAQDGRAAIFTVDQ</sequence>
<dbReference type="Gene3D" id="3.40.1760.10">
    <property type="entry name" value="YfbM-like super family"/>
    <property type="match status" value="1"/>
</dbReference>
<evidence type="ECO:0000313" key="2">
    <source>
        <dbReference type="Proteomes" id="UP000249616"/>
    </source>
</evidence>
<dbReference type="AlphaFoldDB" id="A0A2Z4JA44"/>
<keyword evidence="2" id="KW-1185">Reference proteome</keyword>
<accession>A0A2Z4JA44</accession>
<gene>
    <name evidence="1" type="ORF">DN051_39395</name>
</gene>
<dbReference type="InterPro" id="IPR035944">
    <property type="entry name" value="YfbM-like_sf"/>
</dbReference>
<dbReference type="InterPro" id="IPR015068">
    <property type="entry name" value="DUF1877"/>
</dbReference>
<reference evidence="1 2" key="1">
    <citation type="journal article" date="2019" name="Int. J. Syst. Evol. Microbiol.">
        <title>Streptomyces cadmiisoli sp. nov., a novel actinomycete isolated from cadmium-contaminated soil.</title>
        <authorList>
            <person name="Li K."/>
            <person name="Tang X."/>
            <person name="Zhao J."/>
            <person name="Guo Y."/>
            <person name="Tang Y."/>
            <person name="Gao J."/>
        </authorList>
    </citation>
    <scope>NUCLEOTIDE SEQUENCE [LARGE SCALE GENOMIC DNA]</scope>
    <source>
        <strain evidence="1 2">ZFG47</strain>
    </source>
</reference>
<dbReference type="RefSeq" id="WP_112441729.1">
    <property type="nucleotide sequence ID" value="NZ_CP030073.1"/>
</dbReference>
<dbReference type="EMBL" id="CP030073">
    <property type="protein sequence ID" value="AWW41939.1"/>
    <property type="molecule type" value="Genomic_DNA"/>
</dbReference>
<dbReference type="KEGG" id="scad:DN051_39395"/>
<proteinExistence type="predicted"/>
<evidence type="ECO:0008006" key="3">
    <source>
        <dbReference type="Google" id="ProtNLM"/>
    </source>
</evidence>
<organism evidence="1 2">
    <name type="scientific">Streptomyces cadmiisoli</name>
    <dbReference type="NCBI Taxonomy" id="2184053"/>
    <lineage>
        <taxon>Bacteria</taxon>
        <taxon>Bacillati</taxon>
        <taxon>Actinomycetota</taxon>
        <taxon>Actinomycetes</taxon>
        <taxon>Kitasatosporales</taxon>
        <taxon>Streptomycetaceae</taxon>
        <taxon>Streptomyces</taxon>
        <taxon>Streptomyces aurantiacus group</taxon>
    </lineage>
</organism>